<evidence type="ECO:0000313" key="2">
    <source>
        <dbReference type="EMBL" id="CEM62038.1"/>
    </source>
</evidence>
<organism evidence="2 3">
    <name type="scientific">Treponema phagedenis</name>
    <dbReference type="NCBI Taxonomy" id="162"/>
    <lineage>
        <taxon>Bacteria</taxon>
        <taxon>Pseudomonadati</taxon>
        <taxon>Spirochaetota</taxon>
        <taxon>Spirochaetia</taxon>
        <taxon>Spirochaetales</taxon>
        <taxon>Treponemataceae</taxon>
        <taxon>Treponema</taxon>
    </lineage>
</organism>
<sequence>MNSDIKKIILGAIPFYLLLIALYIIYLGTPISKRNIVDVTVEKGTAFIPGDRAALFSLRGEFTFTPNRFSVLKNPDRETYGKIPGTFLHTEMNSKFGYGSYGLEISGLDPDVIYAMQVAHALSSCSIIINGKEADSQGKPGIDKATELPGTKFSETVFRPLPDGTATMIFNVSNFRNTKGGITGAIILGESSKLAERIRGDFIFAGCIFAVTFSVAIFFFLLSFFISNPRLLFGLRLHPCRWLFAESFFIRILCLLFFRIYLGTLTLSYDMLRCRYLLFFSRYLYAKHSNSVIKFRMF</sequence>
<feature type="transmembrane region" description="Helical" evidence="1">
    <location>
        <begin position="248"/>
        <end position="272"/>
    </location>
</feature>
<dbReference type="Proteomes" id="UP000042527">
    <property type="component" value="Unassembled WGS sequence"/>
</dbReference>
<protein>
    <submittedName>
        <fullName evidence="2">7TM diverse intracellular signaling</fullName>
    </submittedName>
</protein>
<feature type="transmembrane region" description="Helical" evidence="1">
    <location>
        <begin position="6"/>
        <end position="26"/>
    </location>
</feature>
<keyword evidence="1" id="KW-0812">Transmembrane</keyword>
<keyword evidence="1" id="KW-1133">Transmembrane helix</keyword>
<name>A0A0B7GU87_TREPH</name>
<dbReference type="EMBL" id="CDNC01000019">
    <property type="protein sequence ID" value="CEM62038.1"/>
    <property type="molecule type" value="Genomic_DNA"/>
</dbReference>
<feature type="transmembrane region" description="Helical" evidence="1">
    <location>
        <begin position="202"/>
        <end position="228"/>
    </location>
</feature>
<proteinExistence type="predicted"/>
<dbReference type="AlphaFoldDB" id="A0A0B7GU87"/>
<accession>A0A0B7GU87</accession>
<reference evidence="3" key="1">
    <citation type="submission" date="2015-01" db="EMBL/GenBank/DDBJ databases">
        <authorList>
            <person name="Manzoor Shahid"/>
            <person name="Zubair Saima"/>
        </authorList>
    </citation>
    <scope>NUCLEOTIDE SEQUENCE [LARGE SCALE GENOMIC DNA]</scope>
    <source>
        <strain evidence="3">V1</strain>
    </source>
</reference>
<keyword evidence="3" id="KW-1185">Reference proteome</keyword>
<evidence type="ECO:0000313" key="3">
    <source>
        <dbReference type="Proteomes" id="UP000042527"/>
    </source>
</evidence>
<gene>
    <name evidence="2" type="ORF">TPHV1_260027</name>
</gene>
<evidence type="ECO:0000256" key="1">
    <source>
        <dbReference type="SAM" id="Phobius"/>
    </source>
</evidence>
<keyword evidence="1" id="KW-0472">Membrane</keyword>